<dbReference type="VEuPathDB" id="VectorBase:AFAF017799"/>
<dbReference type="AlphaFoldDB" id="A0A182QVN4"/>
<proteinExistence type="predicted"/>
<dbReference type="EMBL" id="AXCN02000614">
    <property type="status" value="NOT_ANNOTATED_CDS"/>
    <property type="molecule type" value="Genomic_DNA"/>
</dbReference>
<reference evidence="3" key="1">
    <citation type="submission" date="2014-01" db="EMBL/GenBank/DDBJ databases">
        <title>The Genome Sequence of Anopheles farauti FAR1 (V2).</title>
        <authorList>
            <consortium name="The Broad Institute Genomics Platform"/>
            <person name="Neafsey D.E."/>
            <person name="Besansky N."/>
            <person name="Howell P."/>
            <person name="Walton C."/>
            <person name="Young S.K."/>
            <person name="Zeng Q."/>
            <person name="Gargeya S."/>
            <person name="Fitzgerald M."/>
            <person name="Haas B."/>
            <person name="Abouelleil A."/>
            <person name="Allen A.W."/>
            <person name="Alvarado L."/>
            <person name="Arachchi H.M."/>
            <person name="Berlin A.M."/>
            <person name="Chapman S.B."/>
            <person name="Gainer-Dewar J."/>
            <person name="Goldberg J."/>
            <person name="Griggs A."/>
            <person name="Gujja S."/>
            <person name="Hansen M."/>
            <person name="Howarth C."/>
            <person name="Imamovic A."/>
            <person name="Ireland A."/>
            <person name="Larimer J."/>
            <person name="McCowan C."/>
            <person name="Murphy C."/>
            <person name="Pearson M."/>
            <person name="Poon T.W."/>
            <person name="Priest M."/>
            <person name="Roberts A."/>
            <person name="Saif S."/>
            <person name="Shea T."/>
            <person name="Sisk P."/>
            <person name="Sykes S."/>
            <person name="Wortman J."/>
            <person name="Nusbaum C."/>
            <person name="Birren B."/>
        </authorList>
    </citation>
    <scope>NUCLEOTIDE SEQUENCE [LARGE SCALE GENOMIC DNA]</scope>
    <source>
        <strain evidence="3">FAR1</strain>
    </source>
</reference>
<evidence type="ECO:0000313" key="2">
    <source>
        <dbReference type="EnsemblMetazoa" id="AFAF017799-PA"/>
    </source>
</evidence>
<keyword evidence="1" id="KW-0732">Signal</keyword>
<feature type="signal peptide" evidence="1">
    <location>
        <begin position="1"/>
        <end position="18"/>
    </location>
</feature>
<evidence type="ECO:0000313" key="3">
    <source>
        <dbReference type="Proteomes" id="UP000075886"/>
    </source>
</evidence>
<dbReference type="EnsemblMetazoa" id="AFAF017799-RA">
    <property type="protein sequence ID" value="AFAF017799-PA"/>
    <property type="gene ID" value="AFAF017799"/>
</dbReference>
<keyword evidence="3" id="KW-1185">Reference proteome</keyword>
<dbReference type="Proteomes" id="UP000075886">
    <property type="component" value="Unassembled WGS sequence"/>
</dbReference>
<accession>A0A182QVN4</accession>
<name>A0A182QVN4_9DIPT</name>
<organism evidence="2 3">
    <name type="scientific">Anopheles farauti</name>
    <dbReference type="NCBI Taxonomy" id="69004"/>
    <lineage>
        <taxon>Eukaryota</taxon>
        <taxon>Metazoa</taxon>
        <taxon>Ecdysozoa</taxon>
        <taxon>Arthropoda</taxon>
        <taxon>Hexapoda</taxon>
        <taxon>Insecta</taxon>
        <taxon>Pterygota</taxon>
        <taxon>Neoptera</taxon>
        <taxon>Endopterygota</taxon>
        <taxon>Diptera</taxon>
        <taxon>Nematocera</taxon>
        <taxon>Culicoidea</taxon>
        <taxon>Culicidae</taxon>
        <taxon>Anophelinae</taxon>
        <taxon>Anopheles</taxon>
    </lineage>
</organism>
<protein>
    <submittedName>
        <fullName evidence="2">Uncharacterized protein</fullName>
    </submittedName>
</protein>
<sequence length="115" mass="11998">MLAGVVLSALCLVLPITGKAILTPPLSGNVVPAATGKDTSDRTMMTRVELQRTKRSLDVGGILQTIGLGANVGGVQLAVEPPNISLNTPIGTIACFRGRSRWDSPGNGEWQSSEE</sequence>
<reference evidence="2" key="2">
    <citation type="submission" date="2020-05" db="UniProtKB">
        <authorList>
            <consortium name="EnsemblMetazoa"/>
        </authorList>
    </citation>
    <scope>IDENTIFICATION</scope>
    <source>
        <strain evidence="2">FAR1</strain>
    </source>
</reference>
<feature type="chain" id="PRO_5008133493" evidence="1">
    <location>
        <begin position="19"/>
        <end position="115"/>
    </location>
</feature>
<evidence type="ECO:0000256" key="1">
    <source>
        <dbReference type="SAM" id="SignalP"/>
    </source>
</evidence>